<evidence type="ECO:0000313" key="2">
    <source>
        <dbReference type="Proteomes" id="UP000324748"/>
    </source>
</evidence>
<dbReference type="EMBL" id="VSWC01000196">
    <property type="protein sequence ID" value="KAA1065611.1"/>
    <property type="molecule type" value="Genomic_DNA"/>
</dbReference>
<dbReference type="OrthoDB" id="10605275at2759"/>
<name>A0A5B0LMM8_PUCGR</name>
<dbReference type="AlphaFoldDB" id="A0A5B0LMM8"/>
<proteinExistence type="predicted"/>
<comment type="caution">
    <text evidence="1">The sequence shown here is derived from an EMBL/GenBank/DDBJ whole genome shotgun (WGS) entry which is preliminary data.</text>
</comment>
<keyword evidence="2" id="KW-1185">Reference proteome</keyword>
<evidence type="ECO:0000313" key="1">
    <source>
        <dbReference type="EMBL" id="KAA1065611.1"/>
    </source>
</evidence>
<dbReference type="Proteomes" id="UP000324748">
    <property type="component" value="Unassembled WGS sequence"/>
</dbReference>
<reference evidence="1 2" key="1">
    <citation type="submission" date="2019-05" db="EMBL/GenBank/DDBJ databases">
        <title>Emergence of the Ug99 lineage of the wheat stem rust pathogen through somatic hybridization.</title>
        <authorList>
            <person name="Li F."/>
            <person name="Upadhyaya N.M."/>
            <person name="Sperschneider J."/>
            <person name="Matny O."/>
            <person name="Nguyen-Phuc H."/>
            <person name="Mago R."/>
            <person name="Raley C."/>
            <person name="Miller M.E."/>
            <person name="Silverstein K.A.T."/>
            <person name="Henningsen E."/>
            <person name="Hirsch C.D."/>
            <person name="Visser B."/>
            <person name="Pretorius Z.A."/>
            <person name="Steffenson B.J."/>
            <person name="Schwessinger B."/>
            <person name="Dodds P.N."/>
            <person name="Figueroa M."/>
        </authorList>
    </citation>
    <scope>NUCLEOTIDE SEQUENCE [LARGE SCALE GENOMIC DNA]</scope>
    <source>
        <strain evidence="1">21-0</strain>
    </source>
</reference>
<organism evidence="1 2">
    <name type="scientific">Puccinia graminis f. sp. tritici</name>
    <dbReference type="NCBI Taxonomy" id="56615"/>
    <lineage>
        <taxon>Eukaryota</taxon>
        <taxon>Fungi</taxon>
        <taxon>Dikarya</taxon>
        <taxon>Basidiomycota</taxon>
        <taxon>Pucciniomycotina</taxon>
        <taxon>Pucciniomycetes</taxon>
        <taxon>Pucciniales</taxon>
        <taxon>Pucciniaceae</taxon>
        <taxon>Puccinia</taxon>
    </lineage>
</organism>
<accession>A0A5B0LMM8</accession>
<protein>
    <submittedName>
        <fullName evidence="1">Uncharacterized protein</fullName>
    </submittedName>
</protein>
<gene>
    <name evidence="1" type="ORF">PGT21_004877</name>
</gene>
<sequence length="116" mass="12931">MDLPSSDWTTPTGHLRFTSWFPRHGPDLGVLPSLRYASTKPVSAMIKCAIIFKVYCPNKSKTTKKVTWVAIQSPKKLTYDFNSGDVDWPAFKAAVTHHCSAATAFKSLPRIFEDGL</sequence>